<protein>
    <submittedName>
        <fullName evidence="3">Thioredoxin domain containing protein</fullName>
    </submittedName>
</protein>
<dbReference type="VEuPathDB" id="AmoebaDB:ACA1_218400"/>
<dbReference type="STRING" id="1257118.L8GSV0"/>
<accession>L8GSV0</accession>
<dbReference type="PANTHER" id="PTHR43601">
    <property type="entry name" value="THIOREDOXIN, MITOCHONDRIAL"/>
    <property type="match status" value="1"/>
</dbReference>
<dbReference type="OrthoDB" id="2121326at2759"/>
<name>L8GSV0_ACACF</name>
<gene>
    <name evidence="3" type="ORF">ACA1_218400</name>
</gene>
<evidence type="ECO:0000313" key="3">
    <source>
        <dbReference type="EMBL" id="ELR15196.1"/>
    </source>
</evidence>
<dbReference type="Proteomes" id="UP000011083">
    <property type="component" value="Unassembled WGS sequence"/>
</dbReference>
<dbReference type="PROSITE" id="PS51352">
    <property type="entry name" value="THIOREDOXIN_2"/>
    <property type="match status" value="1"/>
</dbReference>
<organism evidence="3 4">
    <name type="scientific">Acanthamoeba castellanii (strain ATCC 30010 / Neff)</name>
    <dbReference type="NCBI Taxonomy" id="1257118"/>
    <lineage>
        <taxon>Eukaryota</taxon>
        <taxon>Amoebozoa</taxon>
        <taxon>Discosea</taxon>
        <taxon>Longamoebia</taxon>
        <taxon>Centramoebida</taxon>
        <taxon>Acanthamoebidae</taxon>
        <taxon>Acanthamoeba</taxon>
    </lineage>
</organism>
<evidence type="ECO:0000259" key="2">
    <source>
        <dbReference type="PROSITE" id="PS51352"/>
    </source>
</evidence>
<feature type="domain" description="Thioredoxin" evidence="2">
    <location>
        <begin position="1"/>
        <end position="114"/>
    </location>
</feature>
<keyword evidence="4" id="KW-1185">Reference proteome</keyword>
<proteinExistence type="inferred from homology"/>
<dbReference type="Pfam" id="PF00085">
    <property type="entry name" value="Thioredoxin"/>
    <property type="match status" value="1"/>
</dbReference>
<dbReference type="GeneID" id="14915796"/>
<reference evidence="3 4" key="1">
    <citation type="journal article" date="2013" name="Genome Biol.">
        <title>Genome of Acanthamoeba castellanii highlights extensive lateral gene transfer and early evolution of tyrosine kinase signaling.</title>
        <authorList>
            <person name="Clarke M."/>
            <person name="Lohan A.J."/>
            <person name="Liu B."/>
            <person name="Lagkouvardos I."/>
            <person name="Roy S."/>
            <person name="Zafar N."/>
            <person name="Bertelli C."/>
            <person name="Schilde C."/>
            <person name="Kianianmomeni A."/>
            <person name="Burglin T.R."/>
            <person name="Frech C."/>
            <person name="Turcotte B."/>
            <person name="Kopec K.O."/>
            <person name="Synnott J.M."/>
            <person name="Choo C."/>
            <person name="Paponov I."/>
            <person name="Finkler A."/>
            <person name="Soon Heng Tan C."/>
            <person name="Hutchins A.P."/>
            <person name="Weinmeier T."/>
            <person name="Rattei T."/>
            <person name="Chu J.S."/>
            <person name="Gimenez G."/>
            <person name="Irimia M."/>
            <person name="Rigden D.J."/>
            <person name="Fitzpatrick D.A."/>
            <person name="Lorenzo-Morales J."/>
            <person name="Bateman A."/>
            <person name="Chiu C.H."/>
            <person name="Tang P."/>
            <person name="Hegemann P."/>
            <person name="Fromm H."/>
            <person name="Raoult D."/>
            <person name="Greub G."/>
            <person name="Miranda-Saavedra D."/>
            <person name="Chen N."/>
            <person name="Nash P."/>
            <person name="Ginger M.L."/>
            <person name="Horn M."/>
            <person name="Schaap P."/>
            <person name="Caler L."/>
            <person name="Loftus B."/>
        </authorList>
    </citation>
    <scope>NUCLEOTIDE SEQUENCE [LARGE SCALE GENOMIC DNA]</scope>
    <source>
        <strain evidence="3 4">Neff</strain>
    </source>
</reference>
<dbReference type="EMBL" id="KB008036">
    <property type="protein sequence ID" value="ELR15196.1"/>
    <property type="molecule type" value="Genomic_DNA"/>
</dbReference>
<dbReference type="CDD" id="cd02947">
    <property type="entry name" value="TRX_family"/>
    <property type="match status" value="1"/>
</dbReference>
<dbReference type="Gene3D" id="3.40.30.10">
    <property type="entry name" value="Glutaredoxin"/>
    <property type="match status" value="1"/>
</dbReference>
<comment type="similarity">
    <text evidence="1">Belongs to the thioredoxin family.</text>
</comment>
<dbReference type="InterPro" id="IPR036249">
    <property type="entry name" value="Thioredoxin-like_sf"/>
</dbReference>
<dbReference type="GO" id="GO:0045454">
    <property type="term" value="P:cell redox homeostasis"/>
    <property type="evidence" value="ECO:0007669"/>
    <property type="project" value="TreeGrafter"/>
</dbReference>
<dbReference type="GO" id="GO:0005739">
    <property type="term" value="C:mitochondrion"/>
    <property type="evidence" value="ECO:0007669"/>
    <property type="project" value="TreeGrafter"/>
</dbReference>
<dbReference type="AlphaFoldDB" id="L8GSV0"/>
<dbReference type="InterPro" id="IPR013766">
    <property type="entry name" value="Thioredoxin_domain"/>
</dbReference>
<sequence>MELPRIRRRIQTPEEYQKLVLDVSKTRPIIVDCYADWCKPCKDLTPVIEAVIKSREGKVTLAKVDIDKVSEVAVQLSVSSIPAVFAIYKKETISKFVGLKSKAELEDFVDAVLKKTTQS</sequence>
<dbReference type="RefSeq" id="XP_004337209.1">
    <property type="nucleotide sequence ID" value="XM_004337161.1"/>
</dbReference>
<dbReference type="SUPFAM" id="SSF52833">
    <property type="entry name" value="Thioredoxin-like"/>
    <property type="match status" value="1"/>
</dbReference>
<dbReference type="OMA" id="NFEAPWC"/>
<dbReference type="PANTHER" id="PTHR43601:SF3">
    <property type="entry name" value="THIOREDOXIN, MITOCHONDRIAL"/>
    <property type="match status" value="1"/>
</dbReference>
<evidence type="ECO:0000256" key="1">
    <source>
        <dbReference type="ARBA" id="ARBA00008987"/>
    </source>
</evidence>
<evidence type="ECO:0000313" key="4">
    <source>
        <dbReference type="Proteomes" id="UP000011083"/>
    </source>
</evidence>
<dbReference type="KEGG" id="acan:ACA1_218400"/>